<gene>
    <name evidence="2" type="ORF">BOLC3T20707H</name>
</gene>
<dbReference type="PANTHER" id="PTHR14969">
    <property type="entry name" value="SPHINGOSINE-1-PHOSPHATE PHOSPHOHYDROLASE"/>
    <property type="match status" value="1"/>
</dbReference>
<dbReference type="SUPFAM" id="SSF48317">
    <property type="entry name" value="Acid phosphatase/Vanadium-dependent haloperoxidase"/>
    <property type="match status" value="1"/>
</dbReference>
<evidence type="ECO:0000256" key="1">
    <source>
        <dbReference type="SAM" id="MobiDB-lite"/>
    </source>
</evidence>
<evidence type="ECO:0008006" key="3">
    <source>
        <dbReference type="Google" id="ProtNLM"/>
    </source>
</evidence>
<dbReference type="AlphaFoldDB" id="A0A3P6BL34"/>
<accession>A0A3P6BL34</accession>
<reference evidence="2" key="1">
    <citation type="submission" date="2018-11" db="EMBL/GenBank/DDBJ databases">
        <authorList>
            <consortium name="Genoscope - CEA"/>
            <person name="William W."/>
        </authorList>
    </citation>
    <scope>NUCLEOTIDE SEQUENCE</scope>
</reference>
<dbReference type="Gene3D" id="1.20.144.10">
    <property type="entry name" value="Phosphatidic acid phosphatase type 2/haloperoxidase"/>
    <property type="match status" value="1"/>
</dbReference>
<dbReference type="PANTHER" id="PTHR14969:SF13">
    <property type="entry name" value="AT30094P"/>
    <property type="match status" value="1"/>
</dbReference>
<protein>
    <recommendedName>
        <fullName evidence="3">Phosphatidic acid phosphatase type 2/haloperoxidase domain-containing protein</fullName>
    </recommendedName>
</protein>
<name>A0A3P6BL34_BRAOL</name>
<feature type="compositionally biased region" description="Polar residues" evidence="1">
    <location>
        <begin position="76"/>
        <end position="86"/>
    </location>
</feature>
<sequence>MKKICIKLKKKWKIRGSLYLCLRQRQRYLSVQSWPLTPPYPPRFTRRRFQILLPSLPPSPLPPRPPPRSNPRWNHKTNLPSRSSLSPQCHAAVSADHYSFPSGDASRVFFVAASDHGGVKGEVLVAVWVWATVTAVSRILLGRHYVLDVAAFLGVLGCSRSTLCS</sequence>
<feature type="region of interest" description="Disordered" evidence="1">
    <location>
        <begin position="55"/>
        <end position="86"/>
    </location>
</feature>
<feature type="compositionally biased region" description="Pro residues" evidence="1">
    <location>
        <begin position="55"/>
        <end position="69"/>
    </location>
</feature>
<dbReference type="EMBL" id="LR031872">
    <property type="protein sequence ID" value="VDC99774.1"/>
    <property type="molecule type" value="Genomic_DNA"/>
</dbReference>
<dbReference type="GO" id="GO:0042392">
    <property type="term" value="F:sphingosine-1-phosphate phosphatase activity"/>
    <property type="evidence" value="ECO:0007669"/>
    <property type="project" value="TreeGrafter"/>
</dbReference>
<proteinExistence type="predicted"/>
<evidence type="ECO:0000313" key="2">
    <source>
        <dbReference type="EMBL" id="VDC99774.1"/>
    </source>
</evidence>
<organism evidence="2">
    <name type="scientific">Brassica oleracea</name>
    <name type="common">Wild cabbage</name>
    <dbReference type="NCBI Taxonomy" id="3712"/>
    <lineage>
        <taxon>Eukaryota</taxon>
        <taxon>Viridiplantae</taxon>
        <taxon>Streptophyta</taxon>
        <taxon>Embryophyta</taxon>
        <taxon>Tracheophyta</taxon>
        <taxon>Spermatophyta</taxon>
        <taxon>Magnoliopsida</taxon>
        <taxon>eudicotyledons</taxon>
        <taxon>Gunneridae</taxon>
        <taxon>Pentapetalae</taxon>
        <taxon>rosids</taxon>
        <taxon>malvids</taxon>
        <taxon>Brassicales</taxon>
        <taxon>Brassicaceae</taxon>
        <taxon>Brassiceae</taxon>
        <taxon>Brassica</taxon>
    </lineage>
</organism>
<dbReference type="InterPro" id="IPR036938">
    <property type="entry name" value="PAP2/HPO_sf"/>
</dbReference>